<accession>A0AAV7ABQ4</accession>
<organism evidence="4 5">
    <name type="scientific">Engystomops pustulosus</name>
    <name type="common">Tungara frog</name>
    <name type="synonym">Physalaemus pustulosus</name>
    <dbReference type="NCBI Taxonomy" id="76066"/>
    <lineage>
        <taxon>Eukaryota</taxon>
        <taxon>Metazoa</taxon>
        <taxon>Chordata</taxon>
        <taxon>Craniata</taxon>
        <taxon>Vertebrata</taxon>
        <taxon>Euteleostomi</taxon>
        <taxon>Amphibia</taxon>
        <taxon>Batrachia</taxon>
        <taxon>Anura</taxon>
        <taxon>Neobatrachia</taxon>
        <taxon>Hyloidea</taxon>
        <taxon>Leptodactylidae</taxon>
        <taxon>Leiuperinae</taxon>
        <taxon>Engystomops</taxon>
    </lineage>
</organism>
<name>A0AAV7ABQ4_ENGPU</name>
<dbReference type="InterPro" id="IPR031920">
    <property type="entry name" value="PALB2_WD40"/>
</dbReference>
<feature type="compositionally biased region" description="Basic and acidic residues" evidence="1">
    <location>
        <begin position="370"/>
        <end position="385"/>
    </location>
</feature>
<evidence type="ECO:0000313" key="4">
    <source>
        <dbReference type="EMBL" id="KAG8557553.1"/>
    </source>
</evidence>
<feature type="region of interest" description="Disordered" evidence="1">
    <location>
        <begin position="652"/>
        <end position="673"/>
    </location>
</feature>
<sequence length="1204" mass="131743">MTASCKRVTPDADFFMVLTSLLVLFFQPDMDAVTEKSLSVEEKLKLKERLALLKKEYKKTVHRLQRSQRAERVKIHVKKTIEEQNRLLSQEQDSVSILTGPLIHIHNVSGKTVESTQCVITPSADKERKLSVSFNLDPEILHGEKKSPSYSGNESSGQEPSGTSTTEAGGQSNPNQCRRSRLRLSRRRTCSNPMSPSVLDRSTVTILEAGGTHGSVPDSKCLIEDGTLKINETLFTTRYVQGSPECKNDLSVEAPASPVFKKCLEEEVSTAAGLSSENNDNVDPEEKNILDTGQSKAVTTDGSPDNTLQICTEPALSNTNHVHHQSPTFLRVTPQDTTLDAICDISPVPQVTETSSTPPPCSENQSMATDQRHGESSGKEEERSPLESCTLVEGLLFPVEYYVRTTRRMTSCQRKVDLEAVIHSHLGTARKGARGRPRRASTSSTPSLQVRDTPVSTPRLGTTKSRRGRGRKSCPAAVSSGLQDISKQLMFGSESSPVETCPEDLRVKEEGLKTGANEPSSPFHLFNSRISGHHLLRHLEITDFHLPDEDFGVLKLEKPRSTSPFESFVPEKEKTRNRQASPTPATDNLALLHAAAEPCADGSQRKSKLLVPINDRPYDAPLQSTLRDNVPVSQHDVMPFVTMETPDVFHLKPSKDNEETSAPGSPVIHSLESCDTPKGCANLDRACFKTEVSKPVSRAPHEFPDPEQITPVPMESLRKANEESVRQMDSHVETDPPPDLSSPTEDVTCSVLLSSSLCSVPLDPHTEGVITGCTPGFPMLGSTPAIFSSPAPCREPTSTREILPEEGQPHDEVVAPGDVDTYQCSELLIAPSGDATQKCLEEEPCSHQEQEAIARRSDQSNKELGGDRLRLVSEIRDACGGGCPVDLSSVWWEFSGSTHLCIVSAREYSVRLWKPQKECEWKCVHTWNFTEMPVIQILPLFQEENMMCVALGNLEIMEIWVLYSHPELNIWERQLVKRGHTKTAQGLSRHRVVSSSGGGGSHVVELWQLVENGSVSGSHTLVAPKDSVVAFSEVDGERDALVGSTVDNNLVLWNSVTGHLLGTFYIGNLCSDLTCISATSDAGLLFLVVGSLFSKSCEITGAPVFTLIATNPQGGASTYIMAYTLPDGVSSRYLEGDVKKQRAAAVLTCGSIALWDLSRSYCSAVLPPDSETPWCLVRWSDRPSCILAGRKDGTICVFEYVDCG</sequence>
<evidence type="ECO:0000256" key="2">
    <source>
        <dbReference type="SAM" id="SignalP"/>
    </source>
</evidence>
<dbReference type="InterPro" id="IPR015943">
    <property type="entry name" value="WD40/YVTN_repeat-like_dom_sf"/>
</dbReference>
<dbReference type="GO" id="GO:0003677">
    <property type="term" value="F:DNA binding"/>
    <property type="evidence" value="ECO:0007669"/>
    <property type="project" value="InterPro"/>
</dbReference>
<dbReference type="EMBL" id="WNYA01000008">
    <property type="protein sequence ID" value="KAG8557553.1"/>
    <property type="molecule type" value="Genomic_DNA"/>
</dbReference>
<dbReference type="InterPro" id="IPR011047">
    <property type="entry name" value="Quinoprotein_ADH-like_sf"/>
</dbReference>
<evidence type="ECO:0000313" key="5">
    <source>
        <dbReference type="Proteomes" id="UP000824782"/>
    </source>
</evidence>
<dbReference type="GO" id="GO:0005654">
    <property type="term" value="C:nucleoplasm"/>
    <property type="evidence" value="ECO:0007669"/>
    <property type="project" value="TreeGrafter"/>
</dbReference>
<feature type="region of interest" description="Disordered" evidence="1">
    <location>
        <begin position="562"/>
        <end position="584"/>
    </location>
</feature>
<dbReference type="Gene3D" id="2.130.10.10">
    <property type="entry name" value="YVTN repeat-like/Quinoprotein amine dehydrogenase"/>
    <property type="match status" value="1"/>
</dbReference>
<feature type="region of interest" description="Disordered" evidence="1">
    <location>
        <begin position="349"/>
        <end position="387"/>
    </location>
</feature>
<dbReference type="Proteomes" id="UP000824782">
    <property type="component" value="Unassembled WGS sequence"/>
</dbReference>
<evidence type="ECO:0000259" key="3">
    <source>
        <dbReference type="Pfam" id="PF16756"/>
    </source>
</evidence>
<comment type="caution">
    <text evidence="4">The sequence shown here is derived from an EMBL/GenBank/DDBJ whole genome shotgun (WGS) entry which is preliminary data.</text>
</comment>
<evidence type="ECO:0000256" key="1">
    <source>
        <dbReference type="SAM" id="MobiDB-lite"/>
    </source>
</evidence>
<feature type="region of interest" description="Disordered" evidence="1">
    <location>
        <begin position="131"/>
        <end position="197"/>
    </location>
</feature>
<dbReference type="PANTHER" id="PTHR14662">
    <property type="entry name" value="PARTNER AND LOCALIZER OF BRCA2"/>
    <property type="match status" value="1"/>
</dbReference>
<feature type="domain" description="Partner and localiser of BRCA2 WD40" evidence="3">
    <location>
        <begin position="857"/>
        <end position="1199"/>
    </location>
</feature>
<dbReference type="AlphaFoldDB" id="A0AAV7ABQ4"/>
<feature type="region of interest" description="Disordered" evidence="1">
    <location>
        <begin position="719"/>
        <end position="746"/>
    </location>
</feature>
<protein>
    <recommendedName>
        <fullName evidence="3">Partner and localiser of BRCA2 WD40 domain-containing protein</fullName>
    </recommendedName>
</protein>
<feature type="signal peptide" evidence="2">
    <location>
        <begin position="1"/>
        <end position="32"/>
    </location>
</feature>
<gene>
    <name evidence="4" type="ORF">GDO81_016655</name>
</gene>
<dbReference type="GO" id="GO:0000724">
    <property type="term" value="P:double-strand break repair via homologous recombination"/>
    <property type="evidence" value="ECO:0007669"/>
    <property type="project" value="InterPro"/>
</dbReference>
<keyword evidence="2" id="KW-0732">Signal</keyword>
<proteinExistence type="predicted"/>
<feature type="region of interest" description="Disordered" evidence="1">
    <location>
        <begin position="427"/>
        <end position="479"/>
    </location>
</feature>
<dbReference type="PANTHER" id="PTHR14662:SF2">
    <property type="entry name" value="PARTNER AND LOCALIZER OF BRCA2"/>
    <property type="match status" value="1"/>
</dbReference>
<feature type="compositionally biased region" description="Polar residues" evidence="1">
    <location>
        <begin position="148"/>
        <end position="177"/>
    </location>
</feature>
<feature type="compositionally biased region" description="Polar residues" evidence="1">
    <location>
        <begin position="349"/>
        <end position="369"/>
    </location>
</feature>
<dbReference type="SUPFAM" id="SSF50998">
    <property type="entry name" value="Quinoprotein alcohol dehydrogenase-like"/>
    <property type="match status" value="1"/>
</dbReference>
<feature type="compositionally biased region" description="Basic residues" evidence="1">
    <location>
        <begin position="178"/>
        <end position="189"/>
    </location>
</feature>
<feature type="compositionally biased region" description="Polar residues" evidence="1">
    <location>
        <begin position="448"/>
        <end position="460"/>
    </location>
</feature>
<dbReference type="Pfam" id="PF16756">
    <property type="entry name" value="PALB2_WD40"/>
    <property type="match status" value="1"/>
</dbReference>
<keyword evidence="5" id="KW-1185">Reference proteome</keyword>
<dbReference type="InterPro" id="IPR042417">
    <property type="entry name" value="PALB2"/>
</dbReference>
<feature type="compositionally biased region" description="Basic and acidic residues" evidence="1">
    <location>
        <begin position="719"/>
        <end position="734"/>
    </location>
</feature>
<feature type="chain" id="PRO_5043675449" description="Partner and localiser of BRCA2 WD40 domain-containing protein" evidence="2">
    <location>
        <begin position="33"/>
        <end position="1204"/>
    </location>
</feature>
<reference evidence="4" key="1">
    <citation type="thesis" date="2020" institute="ProQuest LLC" country="789 East Eisenhower Parkway, Ann Arbor, MI, USA">
        <title>Comparative Genomics and Chromosome Evolution.</title>
        <authorList>
            <person name="Mudd A.B."/>
        </authorList>
    </citation>
    <scope>NUCLEOTIDE SEQUENCE</scope>
    <source>
        <strain evidence="4">237g6f4</strain>
        <tissue evidence="4">Blood</tissue>
    </source>
</reference>